<feature type="domain" description="HTH luxR-type" evidence="4">
    <location>
        <begin position="141"/>
        <end position="206"/>
    </location>
</feature>
<protein>
    <submittedName>
        <fullName evidence="6">DNA-binding response regulator</fullName>
    </submittedName>
</protein>
<dbReference type="Pfam" id="PF00072">
    <property type="entry name" value="Response_reg"/>
    <property type="match status" value="1"/>
</dbReference>
<dbReference type="Pfam" id="PF00196">
    <property type="entry name" value="GerE"/>
    <property type="match status" value="1"/>
</dbReference>
<evidence type="ECO:0000313" key="6">
    <source>
        <dbReference type="EMBL" id="BBH87134.1"/>
    </source>
</evidence>
<dbReference type="InterPro" id="IPR058245">
    <property type="entry name" value="NreC/VraR/RcsB-like_REC"/>
</dbReference>
<accession>A0A455SPT7</accession>
<dbReference type="PROSITE" id="PS00622">
    <property type="entry name" value="HTH_LUXR_1"/>
    <property type="match status" value="1"/>
</dbReference>
<proteinExistence type="predicted"/>
<dbReference type="PROSITE" id="PS50043">
    <property type="entry name" value="HTH_LUXR_2"/>
    <property type="match status" value="1"/>
</dbReference>
<evidence type="ECO:0000259" key="4">
    <source>
        <dbReference type="PROSITE" id="PS50043"/>
    </source>
</evidence>
<keyword evidence="2 6" id="KW-0238">DNA-binding</keyword>
<evidence type="ECO:0000256" key="3">
    <source>
        <dbReference type="PROSITE-ProRule" id="PRU00169"/>
    </source>
</evidence>
<dbReference type="SUPFAM" id="SSF46894">
    <property type="entry name" value="C-terminal effector domain of the bipartite response regulators"/>
    <property type="match status" value="1"/>
</dbReference>
<dbReference type="SUPFAM" id="SSF52172">
    <property type="entry name" value="CheY-like"/>
    <property type="match status" value="1"/>
</dbReference>
<sequence>MISVVIVDDHTMVRRGLRLLLEQQEDMVVVGEGSDGEEAIALASELLPDVLLLDLLMPRMDGITAIRKIKEITPTTRIIVLTSYYEDEHIFGVIKAGALSYLLKDSSPEGLVAAIRAAVQGESTLDPLVAGRLLREVRERDQSPLHELTGRELDVLRQIARGRSNQAIAQELNIAERTVKTHVSNILSKLHLADRTQAAIYALQQRLIPLEDALEEQ</sequence>
<dbReference type="SMART" id="SM00448">
    <property type="entry name" value="REC"/>
    <property type="match status" value="1"/>
</dbReference>
<dbReference type="EMBL" id="AP019376">
    <property type="protein sequence ID" value="BBH87134.1"/>
    <property type="molecule type" value="Genomic_DNA"/>
</dbReference>
<feature type="modified residue" description="4-aspartylphosphate" evidence="3">
    <location>
        <position position="54"/>
    </location>
</feature>
<dbReference type="Gene3D" id="3.40.50.2300">
    <property type="match status" value="1"/>
</dbReference>
<dbReference type="PANTHER" id="PTHR43214">
    <property type="entry name" value="TWO-COMPONENT RESPONSE REGULATOR"/>
    <property type="match status" value="1"/>
</dbReference>
<dbReference type="InterPro" id="IPR000792">
    <property type="entry name" value="Tscrpt_reg_LuxR_C"/>
</dbReference>
<reference evidence="6" key="1">
    <citation type="submission" date="2018-12" db="EMBL/GenBank/DDBJ databases">
        <title>Novel natural products biosynthetic potential of the class Ktedonobacteria.</title>
        <authorList>
            <person name="Zheng Y."/>
            <person name="Saitou A."/>
            <person name="Wang C.M."/>
            <person name="Toyoda A."/>
            <person name="Minakuchi Y."/>
            <person name="Sekiguchi Y."/>
            <person name="Ueda K."/>
            <person name="Takano H."/>
            <person name="Sakai Y."/>
            <person name="Yokota A."/>
            <person name="Yabe S."/>
        </authorList>
    </citation>
    <scope>NUCLEOTIDE SEQUENCE</scope>
    <source>
        <strain evidence="6">COM3</strain>
    </source>
</reference>
<dbReference type="CDD" id="cd06170">
    <property type="entry name" value="LuxR_C_like"/>
    <property type="match status" value="1"/>
</dbReference>
<dbReference type="GO" id="GO:0003677">
    <property type="term" value="F:DNA binding"/>
    <property type="evidence" value="ECO:0007669"/>
    <property type="project" value="UniProtKB-KW"/>
</dbReference>
<evidence type="ECO:0000259" key="5">
    <source>
        <dbReference type="PROSITE" id="PS50110"/>
    </source>
</evidence>
<dbReference type="InterPro" id="IPR001789">
    <property type="entry name" value="Sig_transdc_resp-reg_receiver"/>
</dbReference>
<dbReference type="GO" id="GO:0000160">
    <property type="term" value="P:phosphorelay signal transduction system"/>
    <property type="evidence" value="ECO:0007669"/>
    <property type="project" value="InterPro"/>
</dbReference>
<dbReference type="InterPro" id="IPR011006">
    <property type="entry name" value="CheY-like_superfamily"/>
</dbReference>
<organism evidence="6">
    <name type="scientific">Thermosporothrix sp. COM3</name>
    <dbReference type="NCBI Taxonomy" id="2490863"/>
    <lineage>
        <taxon>Bacteria</taxon>
        <taxon>Bacillati</taxon>
        <taxon>Chloroflexota</taxon>
        <taxon>Ktedonobacteria</taxon>
        <taxon>Ktedonobacterales</taxon>
        <taxon>Thermosporotrichaceae</taxon>
        <taxon>Thermosporothrix</taxon>
    </lineage>
</organism>
<dbReference type="PROSITE" id="PS50110">
    <property type="entry name" value="RESPONSE_REGULATORY"/>
    <property type="match status" value="1"/>
</dbReference>
<dbReference type="InterPro" id="IPR039420">
    <property type="entry name" value="WalR-like"/>
</dbReference>
<feature type="domain" description="Response regulatory" evidence="5">
    <location>
        <begin position="3"/>
        <end position="119"/>
    </location>
</feature>
<dbReference type="PRINTS" id="PR00038">
    <property type="entry name" value="HTHLUXR"/>
</dbReference>
<dbReference type="InterPro" id="IPR016032">
    <property type="entry name" value="Sig_transdc_resp-reg_C-effctor"/>
</dbReference>
<evidence type="ECO:0000256" key="2">
    <source>
        <dbReference type="ARBA" id="ARBA00023125"/>
    </source>
</evidence>
<dbReference type="CDD" id="cd17535">
    <property type="entry name" value="REC_NarL-like"/>
    <property type="match status" value="1"/>
</dbReference>
<dbReference type="SMART" id="SM00421">
    <property type="entry name" value="HTH_LUXR"/>
    <property type="match status" value="1"/>
</dbReference>
<dbReference type="AlphaFoldDB" id="A0A455SPT7"/>
<dbReference type="GO" id="GO:0006355">
    <property type="term" value="P:regulation of DNA-templated transcription"/>
    <property type="evidence" value="ECO:0007669"/>
    <property type="project" value="InterPro"/>
</dbReference>
<name>A0A455SPT7_9CHLR</name>
<gene>
    <name evidence="6" type="ORF">KTC_18850</name>
</gene>
<keyword evidence="1 3" id="KW-0597">Phosphoprotein</keyword>
<evidence type="ECO:0000256" key="1">
    <source>
        <dbReference type="ARBA" id="ARBA00022553"/>
    </source>
</evidence>
<dbReference type="PANTHER" id="PTHR43214:SF37">
    <property type="entry name" value="TRANSCRIPTIONAL REGULATORY PROTEIN YDFI"/>
    <property type="match status" value="1"/>
</dbReference>